<feature type="transmembrane region" description="Helical" evidence="1">
    <location>
        <begin position="7"/>
        <end position="29"/>
    </location>
</feature>
<dbReference type="InterPro" id="IPR003399">
    <property type="entry name" value="Mce/MlaD"/>
</dbReference>
<evidence type="ECO:0000259" key="2">
    <source>
        <dbReference type="Pfam" id="PF02470"/>
    </source>
</evidence>
<evidence type="ECO:0000256" key="1">
    <source>
        <dbReference type="SAM" id="Phobius"/>
    </source>
</evidence>
<feature type="domain" description="Mce/MlaD" evidence="2">
    <location>
        <begin position="38"/>
        <end position="113"/>
    </location>
</feature>
<evidence type="ECO:0000313" key="4">
    <source>
        <dbReference type="Proteomes" id="UP000249066"/>
    </source>
</evidence>
<proteinExistence type="predicted"/>
<gene>
    <name evidence="3" type="ORF">DI623_07475</name>
</gene>
<reference evidence="3 4" key="1">
    <citation type="submission" date="2017-08" db="EMBL/GenBank/DDBJ databases">
        <title>Infants hospitalized years apart are colonized by the same room-sourced microbial strains.</title>
        <authorList>
            <person name="Brooks B."/>
            <person name="Olm M.R."/>
            <person name="Firek B.A."/>
            <person name="Baker R."/>
            <person name="Thomas B.C."/>
            <person name="Morowitz M.J."/>
            <person name="Banfield J.F."/>
        </authorList>
    </citation>
    <scope>NUCLEOTIDE SEQUENCE [LARGE SCALE GENOMIC DNA]</scope>
    <source>
        <strain evidence="3">S2_018_000_R2_101</strain>
    </source>
</reference>
<accession>A0A2W5C4J9</accession>
<dbReference type="PANTHER" id="PTHR36698:SF2">
    <property type="entry name" value="MCE_MLAD DOMAIN-CONTAINING PROTEIN"/>
    <property type="match status" value="1"/>
</dbReference>
<dbReference type="Pfam" id="PF02470">
    <property type="entry name" value="MlaD"/>
    <property type="match status" value="1"/>
</dbReference>
<keyword evidence="1" id="KW-1133">Transmembrane helix</keyword>
<keyword evidence="1" id="KW-0812">Transmembrane</keyword>
<sequence>METRSNHVLVGVVVLALLAAVVVFTVWLARVSGGQEKEYDIFFKQAVDGIAKGSSVSFSGVPSGQVKSISLWRNDPQFVRVRITVRDETPILQGTTATIQGVGFTGVSQIQLDGAIKGAPPITEIGPAGVPVIPTKPGALGELLNSAPKLLERLTTLTERLTEALSDENQKSLSGILHNVDKLSKALADRGPEIASTLAETRIAIKQAGDAAEKFGQLADSSNTLINSDARPLIADLRKTVADAGKAMDALNKTIAEAQPGVANFSNQTMPEVNLLIRDLREMAESLTAVSERLNRGGASSLVGSQKLPDYKGNK</sequence>
<organism evidence="3 4">
    <name type="scientific">Sphingomonas sanxanigenens</name>
    <dbReference type="NCBI Taxonomy" id="397260"/>
    <lineage>
        <taxon>Bacteria</taxon>
        <taxon>Pseudomonadati</taxon>
        <taxon>Pseudomonadota</taxon>
        <taxon>Alphaproteobacteria</taxon>
        <taxon>Sphingomonadales</taxon>
        <taxon>Sphingomonadaceae</taxon>
        <taxon>Sphingomonas</taxon>
    </lineage>
</organism>
<keyword evidence="1" id="KW-0472">Membrane</keyword>
<name>A0A2W5C4J9_9SPHN</name>
<dbReference type="Proteomes" id="UP000249066">
    <property type="component" value="Unassembled WGS sequence"/>
</dbReference>
<dbReference type="AlphaFoldDB" id="A0A2W5C4J9"/>
<dbReference type="PANTHER" id="PTHR36698">
    <property type="entry name" value="BLL5892 PROTEIN"/>
    <property type="match status" value="1"/>
</dbReference>
<dbReference type="EMBL" id="QFNN01000033">
    <property type="protein sequence ID" value="PZO90235.1"/>
    <property type="molecule type" value="Genomic_DNA"/>
</dbReference>
<comment type="caution">
    <text evidence="3">The sequence shown here is derived from an EMBL/GenBank/DDBJ whole genome shotgun (WGS) entry which is preliminary data.</text>
</comment>
<protein>
    <submittedName>
        <fullName evidence="3">MCE family protein</fullName>
    </submittedName>
</protein>
<evidence type="ECO:0000313" key="3">
    <source>
        <dbReference type="EMBL" id="PZO90235.1"/>
    </source>
</evidence>